<proteinExistence type="inferred from homology"/>
<dbReference type="PANTHER" id="PTHR23117">
    <property type="entry name" value="GUANYLATE KINASE-RELATED"/>
    <property type="match status" value="1"/>
</dbReference>
<dbReference type="KEGG" id="cfh:C1707_17345"/>
<evidence type="ECO:0000256" key="6">
    <source>
        <dbReference type="ARBA" id="ARBA00022777"/>
    </source>
</evidence>
<evidence type="ECO:0000256" key="3">
    <source>
        <dbReference type="ARBA" id="ARBA00016296"/>
    </source>
</evidence>
<dbReference type="NCBIfam" id="TIGR03263">
    <property type="entry name" value="guanyl_kin"/>
    <property type="match status" value="1"/>
</dbReference>
<dbReference type="GO" id="GO:0005524">
    <property type="term" value="F:ATP binding"/>
    <property type="evidence" value="ECO:0007669"/>
    <property type="project" value="UniProtKB-UniRule"/>
</dbReference>
<comment type="subcellular location">
    <subcellularLocation>
        <location evidence="9">Cytoplasm</location>
    </subcellularLocation>
</comment>
<evidence type="ECO:0000313" key="13">
    <source>
        <dbReference type="Proteomes" id="UP000234483"/>
    </source>
</evidence>
<feature type="domain" description="Guanylate kinase-like" evidence="10">
    <location>
        <begin position="15"/>
        <end position="194"/>
    </location>
</feature>
<evidence type="ECO:0000259" key="10">
    <source>
        <dbReference type="PROSITE" id="PS50052"/>
    </source>
</evidence>
<dbReference type="Proteomes" id="UP000281192">
    <property type="component" value="Chromosome"/>
</dbReference>
<dbReference type="InterPro" id="IPR020590">
    <property type="entry name" value="Guanylate_kinase_CS"/>
</dbReference>
<evidence type="ECO:0000256" key="2">
    <source>
        <dbReference type="ARBA" id="ARBA00012961"/>
    </source>
</evidence>
<comment type="similarity">
    <text evidence="1 9">Belongs to the guanylate kinase family.</text>
</comment>
<dbReference type="Pfam" id="PF00625">
    <property type="entry name" value="Guanylate_kin"/>
    <property type="match status" value="1"/>
</dbReference>
<dbReference type="GO" id="GO:0005829">
    <property type="term" value="C:cytosol"/>
    <property type="evidence" value="ECO:0007669"/>
    <property type="project" value="TreeGrafter"/>
</dbReference>
<dbReference type="InterPro" id="IPR027417">
    <property type="entry name" value="P-loop_NTPase"/>
</dbReference>
<keyword evidence="6 9" id="KW-0418">Kinase</keyword>
<dbReference type="FunFam" id="3.30.63.10:FF:000002">
    <property type="entry name" value="Guanylate kinase 1"/>
    <property type="match status" value="1"/>
</dbReference>
<sequence>MSNNPAEKSGRKHRGLLLMVVAPSGVGKTSLTRRLVADHGDLHLSISATTREPRPGEHDGRDYHFVSKDKFQEMIAQDAFYEWAEVYGNYYGSPKAPIVASLENGESVLFDIDFQGAMKVHAQAGPDSVLVYILPPSLAEMSRRLHARSQDSEEVIARRLSRAKDEVAAWEKFDYVVLNDDFDKAYADLAHIYHAERQKRSRNPWIGDLVGDLLAEDI</sequence>
<dbReference type="PROSITE" id="PS00856">
    <property type="entry name" value="GUANYLATE_KINASE_1"/>
    <property type="match status" value="1"/>
</dbReference>
<evidence type="ECO:0000256" key="1">
    <source>
        <dbReference type="ARBA" id="ARBA00005790"/>
    </source>
</evidence>
<accession>A0A2N5CUA7</accession>
<dbReference type="EMBL" id="PJRQ01000019">
    <property type="protein sequence ID" value="PLR16860.1"/>
    <property type="molecule type" value="Genomic_DNA"/>
</dbReference>
<keyword evidence="14" id="KW-1185">Reference proteome</keyword>
<dbReference type="Gene3D" id="3.30.63.10">
    <property type="entry name" value="Guanylate Kinase phosphate binding domain"/>
    <property type="match status" value="1"/>
</dbReference>
<dbReference type="SMART" id="SM00072">
    <property type="entry name" value="GuKc"/>
    <property type="match status" value="1"/>
</dbReference>
<dbReference type="InterPro" id="IPR008144">
    <property type="entry name" value="Guanylate_kin-like_dom"/>
</dbReference>
<comment type="function">
    <text evidence="9">Essential for recycling GMP and indirectly, cGMP.</text>
</comment>
<dbReference type="OrthoDB" id="9808150at2"/>
<keyword evidence="7 9" id="KW-0067">ATP-binding</keyword>
<dbReference type="PROSITE" id="PS50052">
    <property type="entry name" value="GUANYLATE_KINASE_2"/>
    <property type="match status" value="1"/>
</dbReference>
<dbReference type="AlphaFoldDB" id="A0A2N5CUA7"/>
<evidence type="ECO:0000256" key="9">
    <source>
        <dbReference type="HAMAP-Rule" id="MF_00328"/>
    </source>
</evidence>
<dbReference type="HAMAP" id="MF_00328">
    <property type="entry name" value="Guanylate_kinase"/>
    <property type="match status" value="1"/>
</dbReference>
<evidence type="ECO:0000313" key="14">
    <source>
        <dbReference type="Proteomes" id="UP000281192"/>
    </source>
</evidence>
<dbReference type="Proteomes" id="UP000234483">
    <property type="component" value="Unassembled WGS sequence"/>
</dbReference>
<reference evidence="11 14" key="2">
    <citation type="submission" date="2018-01" db="EMBL/GenBank/DDBJ databases">
        <title>Complete genome sequence of Caulobacter flavus RHGG3.</title>
        <authorList>
            <person name="Yang E."/>
        </authorList>
    </citation>
    <scope>NUCLEOTIDE SEQUENCE [LARGE SCALE GENOMIC DNA]</scope>
    <source>
        <strain evidence="11 14">RHGG3</strain>
    </source>
</reference>
<evidence type="ECO:0000256" key="7">
    <source>
        <dbReference type="ARBA" id="ARBA00022840"/>
    </source>
</evidence>
<reference evidence="12 13" key="1">
    <citation type="submission" date="2017-12" db="EMBL/GenBank/DDBJ databases">
        <title>The genome sequence of Caulobacter flavus CGMCC1 15093.</title>
        <authorList>
            <person name="Gao J."/>
            <person name="Mao X."/>
            <person name="Sun J."/>
        </authorList>
    </citation>
    <scope>NUCLEOTIDE SEQUENCE [LARGE SCALE GENOMIC DNA]</scope>
    <source>
        <strain evidence="12 13">CGMCC1 15093</strain>
    </source>
</reference>
<evidence type="ECO:0000256" key="4">
    <source>
        <dbReference type="ARBA" id="ARBA00022679"/>
    </source>
</evidence>
<dbReference type="EMBL" id="CP026100">
    <property type="protein sequence ID" value="AYV47880.1"/>
    <property type="molecule type" value="Genomic_DNA"/>
</dbReference>
<evidence type="ECO:0000256" key="8">
    <source>
        <dbReference type="ARBA" id="ARBA00030128"/>
    </source>
</evidence>
<dbReference type="CDD" id="cd00071">
    <property type="entry name" value="GMPK"/>
    <property type="match status" value="1"/>
</dbReference>
<dbReference type="Gene3D" id="3.40.50.300">
    <property type="entry name" value="P-loop containing nucleotide triphosphate hydrolases"/>
    <property type="match status" value="1"/>
</dbReference>
<organism evidence="12 13">
    <name type="scientific">Caulobacter flavus</name>
    <dbReference type="NCBI Taxonomy" id="1679497"/>
    <lineage>
        <taxon>Bacteria</taxon>
        <taxon>Pseudomonadati</taxon>
        <taxon>Pseudomonadota</taxon>
        <taxon>Alphaproteobacteria</taxon>
        <taxon>Caulobacterales</taxon>
        <taxon>Caulobacteraceae</taxon>
        <taxon>Caulobacter</taxon>
    </lineage>
</organism>
<keyword evidence="9" id="KW-0963">Cytoplasm</keyword>
<keyword evidence="4 9" id="KW-0808">Transferase</keyword>
<dbReference type="GO" id="GO:0004385">
    <property type="term" value="F:GMP kinase activity"/>
    <property type="evidence" value="ECO:0007669"/>
    <property type="project" value="UniProtKB-UniRule"/>
</dbReference>
<name>A0A2N5CUA7_9CAUL</name>
<dbReference type="EC" id="2.7.4.8" evidence="2 9"/>
<dbReference type="RefSeq" id="WP_101712919.1">
    <property type="nucleotide sequence ID" value="NZ_CP026100.1"/>
</dbReference>
<dbReference type="PANTHER" id="PTHR23117:SF13">
    <property type="entry name" value="GUANYLATE KINASE"/>
    <property type="match status" value="1"/>
</dbReference>
<feature type="binding site" evidence="9">
    <location>
        <begin position="22"/>
        <end position="29"/>
    </location>
    <ligand>
        <name>ATP</name>
        <dbReference type="ChEBI" id="CHEBI:30616"/>
    </ligand>
</feature>
<gene>
    <name evidence="9" type="primary">gmk</name>
    <name evidence="11" type="ORF">C1707_17345</name>
    <name evidence="12" type="ORF">CFHF_10240</name>
</gene>
<evidence type="ECO:0000313" key="12">
    <source>
        <dbReference type="EMBL" id="PLR16860.1"/>
    </source>
</evidence>
<dbReference type="InterPro" id="IPR008145">
    <property type="entry name" value="GK/Ca_channel_bsu"/>
</dbReference>
<keyword evidence="5 9" id="KW-0547">Nucleotide-binding</keyword>
<protein>
    <recommendedName>
        <fullName evidence="3 9">Guanylate kinase</fullName>
        <ecNumber evidence="2 9">2.7.4.8</ecNumber>
    </recommendedName>
    <alternativeName>
        <fullName evidence="8 9">GMP kinase</fullName>
    </alternativeName>
</protein>
<evidence type="ECO:0000313" key="11">
    <source>
        <dbReference type="EMBL" id="AYV47880.1"/>
    </source>
</evidence>
<dbReference type="InterPro" id="IPR017665">
    <property type="entry name" value="Guanylate_kinase"/>
</dbReference>
<comment type="catalytic activity">
    <reaction evidence="9">
        <text>GMP + ATP = GDP + ADP</text>
        <dbReference type="Rhea" id="RHEA:20780"/>
        <dbReference type="ChEBI" id="CHEBI:30616"/>
        <dbReference type="ChEBI" id="CHEBI:58115"/>
        <dbReference type="ChEBI" id="CHEBI:58189"/>
        <dbReference type="ChEBI" id="CHEBI:456216"/>
        <dbReference type="EC" id="2.7.4.8"/>
    </reaction>
</comment>
<dbReference type="SUPFAM" id="SSF52540">
    <property type="entry name" value="P-loop containing nucleoside triphosphate hydrolases"/>
    <property type="match status" value="1"/>
</dbReference>
<evidence type="ECO:0000256" key="5">
    <source>
        <dbReference type="ARBA" id="ARBA00022741"/>
    </source>
</evidence>